<dbReference type="Proteomes" id="UP000623467">
    <property type="component" value="Unassembled WGS sequence"/>
</dbReference>
<dbReference type="EMBL" id="JACAZH010000027">
    <property type="protein sequence ID" value="KAF7341708.1"/>
    <property type="molecule type" value="Genomic_DNA"/>
</dbReference>
<evidence type="ECO:0000256" key="1">
    <source>
        <dbReference type="SAM" id="SignalP"/>
    </source>
</evidence>
<feature type="signal peptide" evidence="1">
    <location>
        <begin position="1"/>
        <end position="20"/>
    </location>
</feature>
<evidence type="ECO:0000313" key="3">
    <source>
        <dbReference type="Proteomes" id="UP000623467"/>
    </source>
</evidence>
<keyword evidence="1" id="KW-0732">Signal</keyword>
<name>A0A8H6XI88_9AGAR</name>
<protein>
    <submittedName>
        <fullName evidence="2">Uncharacterized protein</fullName>
    </submittedName>
</protein>
<reference evidence="2" key="1">
    <citation type="submission" date="2020-05" db="EMBL/GenBank/DDBJ databases">
        <title>Mycena genomes resolve the evolution of fungal bioluminescence.</title>
        <authorList>
            <person name="Tsai I.J."/>
        </authorList>
    </citation>
    <scope>NUCLEOTIDE SEQUENCE</scope>
    <source>
        <strain evidence="2">160909Yilan</strain>
    </source>
</reference>
<dbReference type="AlphaFoldDB" id="A0A8H6XI88"/>
<sequence>MQCRILLAFVVSLLTVAVTAAPVPESSEVLKRIEHAPIVGISDVAHSTAASRPNSRPSESRSPFLRLVFASLVYPTFHPCLHCTDLRATHLYP</sequence>
<comment type="caution">
    <text evidence="2">The sequence shown here is derived from an EMBL/GenBank/DDBJ whole genome shotgun (WGS) entry which is preliminary data.</text>
</comment>
<organism evidence="2 3">
    <name type="scientific">Mycena sanguinolenta</name>
    <dbReference type="NCBI Taxonomy" id="230812"/>
    <lineage>
        <taxon>Eukaryota</taxon>
        <taxon>Fungi</taxon>
        <taxon>Dikarya</taxon>
        <taxon>Basidiomycota</taxon>
        <taxon>Agaricomycotina</taxon>
        <taxon>Agaricomycetes</taxon>
        <taxon>Agaricomycetidae</taxon>
        <taxon>Agaricales</taxon>
        <taxon>Marasmiineae</taxon>
        <taxon>Mycenaceae</taxon>
        <taxon>Mycena</taxon>
    </lineage>
</organism>
<gene>
    <name evidence="2" type="ORF">MSAN_02069200</name>
</gene>
<proteinExistence type="predicted"/>
<keyword evidence="3" id="KW-1185">Reference proteome</keyword>
<evidence type="ECO:0000313" key="2">
    <source>
        <dbReference type="EMBL" id="KAF7341708.1"/>
    </source>
</evidence>
<accession>A0A8H6XI88</accession>
<feature type="chain" id="PRO_5034004118" evidence="1">
    <location>
        <begin position="21"/>
        <end position="93"/>
    </location>
</feature>